<dbReference type="PANTHER" id="PTHR11319">
    <property type="entry name" value="G PROTEIN-COUPLED RECEPTOR-RELATED"/>
    <property type="match status" value="1"/>
</dbReference>
<dbReference type="EMBL" id="LGRX02010431">
    <property type="protein sequence ID" value="KAK3270377.1"/>
    <property type="molecule type" value="Genomic_DNA"/>
</dbReference>
<evidence type="ECO:0000256" key="1">
    <source>
        <dbReference type="SAM" id="MobiDB-lite"/>
    </source>
</evidence>
<accession>A0AAE0L3E1</accession>
<keyword evidence="4" id="KW-1185">Reference proteome</keyword>
<feature type="transmembrane region" description="Helical" evidence="2">
    <location>
        <begin position="511"/>
        <end position="529"/>
    </location>
</feature>
<keyword evidence="2" id="KW-1133">Transmembrane helix</keyword>
<evidence type="ECO:0000313" key="4">
    <source>
        <dbReference type="Proteomes" id="UP001190700"/>
    </source>
</evidence>
<sequence length="542" mass="58711">MDLATAPPSCCMRILCAAANVATGGGAILLWDPEAWEPRSEPPPCDGCNYTDNRAAYGDTGEGWATYAHGLHVRSVELAGEGNITMEVEVRDLFGTLVTTDMDTVVDVAGTGGVCVVSPVNKMSTDRGVATVTNQRVDGQPGSVCPINFTTTRTTRQASGLALLPASYSFRLDSCEVGDSLTMLNGIGKCVKCFPGTISFFNDSAECTPCFEEDTGLLEGIRCLGGATYQIEQGHWLAPNAQFCDSEECLLDRVYSCYNEAGCTTESLEDRRGTGTAGAAALNGRLCDDEKYPTDVVLCGASYPAVCKSGYQHNFSRAACIKCPDATEVQILAIIVVLITAVPVVLPLLDVPRGAPERGGRHVARHSSASSLGANHRSPLSSQLIGSIPVLESASPIVSSLWGAFSPVQESLEDVEEDEEDLVNQTTFIQLNHARMAFSIITGYLQVVSQLSNIYSYTLLSHNLREMMWSFSFVNFNITALVNLRCLFYHYSPNTVISLYWLSFWESAIKPLSLGVLFGTLYLVFVVYYRSEMRKEFVPPPA</sequence>
<feature type="region of interest" description="Disordered" evidence="1">
    <location>
        <begin position="356"/>
        <end position="378"/>
    </location>
</feature>
<evidence type="ECO:0000256" key="2">
    <source>
        <dbReference type="SAM" id="Phobius"/>
    </source>
</evidence>
<keyword evidence="2" id="KW-0472">Membrane</keyword>
<evidence type="ECO:0000313" key="3">
    <source>
        <dbReference type="EMBL" id="KAK3270377.1"/>
    </source>
</evidence>
<dbReference type="AlphaFoldDB" id="A0AAE0L3E1"/>
<keyword evidence="2" id="KW-0812">Transmembrane</keyword>
<organism evidence="3 4">
    <name type="scientific">Cymbomonas tetramitiformis</name>
    <dbReference type="NCBI Taxonomy" id="36881"/>
    <lineage>
        <taxon>Eukaryota</taxon>
        <taxon>Viridiplantae</taxon>
        <taxon>Chlorophyta</taxon>
        <taxon>Pyramimonadophyceae</taxon>
        <taxon>Pyramimonadales</taxon>
        <taxon>Pyramimonadaceae</taxon>
        <taxon>Cymbomonas</taxon>
    </lineage>
</organism>
<dbReference type="PANTHER" id="PTHR11319:SF35">
    <property type="entry name" value="OUTER MEMBRANE PROTEIN PMPC-RELATED"/>
    <property type="match status" value="1"/>
</dbReference>
<reference evidence="3 4" key="1">
    <citation type="journal article" date="2015" name="Genome Biol. Evol.">
        <title>Comparative Genomics of a Bacterivorous Green Alga Reveals Evolutionary Causalities and Consequences of Phago-Mixotrophic Mode of Nutrition.</title>
        <authorList>
            <person name="Burns J.A."/>
            <person name="Paasch A."/>
            <person name="Narechania A."/>
            <person name="Kim E."/>
        </authorList>
    </citation>
    <scope>NUCLEOTIDE SEQUENCE [LARGE SCALE GENOMIC DNA]</scope>
    <source>
        <strain evidence="3 4">PLY_AMNH</strain>
    </source>
</reference>
<dbReference type="Proteomes" id="UP001190700">
    <property type="component" value="Unassembled WGS sequence"/>
</dbReference>
<name>A0AAE0L3E1_9CHLO</name>
<protein>
    <submittedName>
        <fullName evidence="3">Uncharacterized protein</fullName>
    </submittedName>
</protein>
<gene>
    <name evidence="3" type="ORF">CYMTET_21223</name>
</gene>
<feature type="transmembrane region" description="Helical" evidence="2">
    <location>
        <begin position="469"/>
        <end position="491"/>
    </location>
</feature>
<comment type="caution">
    <text evidence="3">The sequence shown here is derived from an EMBL/GenBank/DDBJ whole genome shotgun (WGS) entry which is preliminary data.</text>
</comment>
<feature type="compositionally biased region" description="Polar residues" evidence="1">
    <location>
        <begin position="367"/>
        <end position="378"/>
    </location>
</feature>
<proteinExistence type="predicted"/>